<keyword evidence="4" id="KW-1185">Reference proteome</keyword>
<evidence type="ECO:0000256" key="1">
    <source>
        <dbReference type="SAM" id="MobiDB-lite"/>
    </source>
</evidence>
<evidence type="ECO:0000313" key="3">
    <source>
        <dbReference type="EMBL" id="MFB9463457.1"/>
    </source>
</evidence>
<keyword evidence="2" id="KW-0732">Signal</keyword>
<dbReference type="RefSeq" id="WP_381345627.1">
    <property type="nucleotide sequence ID" value="NZ_JBHMCY010000018.1"/>
</dbReference>
<accession>A0ABV5MZS2</accession>
<proteinExistence type="predicted"/>
<feature type="chain" id="PRO_5045769054" description="Lipoprotein" evidence="2">
    <location>
        <begin position="24"/>
        <end position="162"/>
    </location>
</feature>
<feature type="region of interest" description="Disordered" evidence="1">
    <location>
        <begin position="49"/>
        <end position="69"/>
    </location>
</feature>
<evidence type="ECO:0000256" key="2">
    <source>
        <dbReference type="SAM" id="SignalP"/>
    </source>
</evidence>
<feature type="signal peptide" evidence="2">
    <location>
        <begin position="1"/>
        <end position="23"/>
    </location>
</feature>
<dbReference type="PROSITE" id="PS51257">
    <property type="entry name" value="PROKAR_LIPOPROTEIN"/>
    <property type="match status" value="1"/>
</dbReference>
<evidence type="ECO:0008006" key="5">
    <source>
        <dbReference type="Google" id="ProtNLM"/>
    </source>
</evidence>
<comment type="caution">
    <text evidence="3">The sequence shown here is derived from an EMBL/GenBank/DDBJ whole genome shotgun (WGS) entry which is preliminary data.</text>
</comment>
<evidence type="ECO:0000313" key="4">
    <source>
        <dbReference type="Proteomes" id="UP001589709"/>
    </source>
</evidence>
<dbReference type="Proteomes" id="UP001589709">
    <property type="component" value="Unassembled WGS sequence"/>
</dbReference>
<name>A0ABV5MZS2_9ACTN</name>
<reference evidence="3 4" key="1">
    <citation type="submission" date="2024-09" db="EMBL/GenBank/DDBJ databases">
        <authorList>
            <person name="Sun Q."/>
            <person name="Mori K."/>
        </authorList>
    </citation>
    <scope>NUCLEOTIDE SEQUENCE [LARGE SCALE GENOMIC DNA]</scope>
    <source>
        <strain evidence="3 4">JCM 6917</strain>
    </source>
</reference>
<organism evidence="3 4">
    <name type="scientific">Streptomyces cinereospinus</name>
    <dbReference type="NCBI Taxonomy" id="285561"/>
    <lineage>
        <taxon>Bacteria</taxon>
        <taxon>Bacillati</taxon>
        <taxon>Actinomycetota</taxon>
        <taxon>Actinomycetes</taxon>
        <taxon>Kitasatosporales</taxon>
        <taxon>Streptomycetaceae</taxon>
        <taxon>Streptomyces</taxon>
    </lineage>
</organism>
<gene>
    <name evidence="3" type="ORF">ACFF45_12245</name>
</gene>
<sequence length="162" mass="17554">MPTHLRSPSVALLAALCALTACAAPEATPLGSDDTVRAAQLLLTDRCLTRQGLTPPRPGQRPPAVEEQRRVSDALFGAGRAELSLTLPSGHEVRQHTDGCLAQAQQRLYGDQERWFRASTTVNNLKSEAPASEQSAYRELRAHAVRTARSLLRSASEKGMSR</sequence>
<dbReference type="EMBL" id="JBHMCY010000018">
    <property type="protein sequence ID" value="MFB9463457.1"/>
    <property type="molecule type" value="Genomic_DNA"/>
</dbReference>
<protein>
    <recommendedName>
        <fullName evidence="5">Lipoprotein</fullName>
    </recommendedName>
</protein>